<feature type="domain" description="LapA adhesin" evidence="1">
    <location>
        <begin position="792"/>
        <end position="891"/>
    </location>
</feature>
<dbReference type="HOGENOM" id="CLU_262537_0_0_4"/>
<accession>C1D4V6</accession>
<sequence>MVAQGQIVEVQGVVKAIAADGHTRILKSGDIVQAGERVELADGASVLMMRPDGEMVALDGGRTVLLSEEMLIPRSVDATDAKVEPLNAEAEQVIAALTNNADPFNTLEEAAAGLTGGGPDGGFSAYRLGRIVESISPLSMSGAVTDIASTNLPSALASTSTTAPAGTLTITLSSATNGQAVAEGGSITYTVSTDHAVTGSPLVVTLSNGSQVSIPVGASSGSVTVGVRSDDAYSQGPVQQNVSISGTSGGNFESVTTTGTVSNSVTDNGTVTNVTLSSVTNGQTVAEGGSITYTVSTDHVVTGSPLVVTLSNGSKVIIPEGASSGSVTVGVRSDDAYSQGPVQQNVSISGTSGGNFEAVTTAGTVSNSVTDNGTVTNVTLSSATNGQAVAEGGSITYTVSTDHAVTGSPLVVTLSNGSKVIIPEGASSGSVTVGVRSDDAYSQGPVQQNVSISGTSGGNFEAVTTAGTVSNSVTDNGTVTNVTLSSATNGQAVAEGGSITYTVSTDHAVTGSPLVVTLSNGREVSIPVGASSGSVTVDVRSDDAYSQGAVQQSVSISGTSGGNFEAVTTTGTVSNSVTDNGTVTNVTLSSATNGQAVTEGGSITYTVSTDHAVSGSPLVVTLSNGREVSIPVGASSGSVTVDVRSDDAYSQGAVQQSVSISGTSGGNFEAVTTTGTVSNSVTDNGTVTNVTLSSATNGQAVTEGGSITYTVSTDHAVTGSPLVVTLSNGREVSIPVGASSGSVTVDVRSDDAYSQGAVQQSVSISGTSGGNFEAVTTTGTVSNSVTDNGTVTNVTLSSATNGQAVTEGGSITYTVSTDHAVTGSPLVVTLSNGREVSIPVGASSGSVTVDVRSDDAYSQGAVQQSVSISGTSGGNFEAVTTTGTVSNSVTDNGTVTNVTLSSATNGQAVTEGGSITYTVSTDHAVTGSPLVVTLSNGREVSIPVGASSGSVTVDVRSDDAYSQGAVQQSVSISGTSGGNFESVTTTGTVSNSVTDNGTVTNVTLSSVTNGQAVAEGGSITYTVSTDHAVTGSPLVVTLSNGREVSIPVGASSGSVTVGVRSDDAYSQGAVQQSVSISGTSGGNFESVTTAGTVSNSVTDNGTVTNVTLSSATNGQAVAEGGSITYTVSTDHAVTGSPLVVTLSNGREVSIPVGASSGSVTVGVRSDDAYSQGAVQQSVSISGTSGGNFEAVTTTGTVSNSVVDDHDVVYAQINVDKSSVAEGGTLTYTVNLVDENGKAISVPAGKSVTVDLLWSGPAASGTRYQSVCLRQVTLTGKQSDQFHGCRAG</sequence>
<feature type="domain" description="LapA adhesin" evidence="1">
    <location>
        <begin position="584"/>
        <end position="683"/>
    </location>
</feature>
<feature type="domain" description="LapA adhesin" evidence="1">
    <location>
        <begin position="272"/>
        <end position="371"/>
    </location>
</feature>
<feature type="domain" description="LapA adhesin" evidence="1">
    <location>
        <begin position="169"/>
        <end position="267"/>
    </location>
</feature>
<keyword evidence="3" id="KW-1185">Reference proteome</keyword>
<dbReference type="EMBL" id="CP001154">
    <property type="protein sequence ID" value="ACO75897.1"/>
    <property type="molecule type" value="Genomic_DNA"/>
</dbReference>
<feature type="domain" description="LapA adhesin" evidence="1">
    <location>
        <begin position="376"/>
        <end position="475"/>
    </location>
</feature>
<dbReference type="Pfam" id="PF20579">
    <property type="entry name" value="LapA"/>
    <property type="match status" value="10"/>
</dbReference>
<evidence type="ECO:0000313" key="3">
    <source>
        <dbReference type="Proteomes" id="UP000002010"/>
    </source>
</evidence>
<keyword evidence="2" id="KW-0401">Integrin</keyword>
<feature type="domain" description="LapA adhesin" evidence="1">
    <location>
        <begin position="1104"/>
        <end position="1204"/>
    </location>
</feature>
<dbReference type="InterPro" id="IPR046779">
    <property type="entry name" value="LapA_adhesin_dom"/>
</dbReference>
<protein>
    <submittedName>
        <fullName evidence="2">Na-Ca exchanger/integrin-beta4</fullName>
    </submittedName>
</protein>
<name>C1D4V6_LARHH</name>
<dbReference type="STRING" id="557598.LHK_02919"/>
<dbReference type="KEGG" id="lhk:LHK_02919"/>
<dbReference type="RefSeq" id="WP_012698360.1">
    <property type="nucleotide sequence ID" value="NC_012559.1"/>
</dbReference>
<reference evidence="2 3" key="1">
    <citation type="journal article" date="2009" name="PLoS Genet.">
        <title>The complete genome and proteome of Laribacter hongkongensis reveal potential mechanisms for adaptations to different temperatures and habitats.</title>
        <authorList>
            <person name="Woo P.C."/>
            <person name="Lau S.K."/>
            <person name="Tse H."/>
            <person name="Teng J.L."/>
            <person name="Curreem S.O."/>
            <person name="Tsang A.K."/>
            <person name="Fan R.Y."/>
            <person name="Wong G.K."/>
            <person name="Huang Y."/>
            <person name="Loman N.J."/>
            <person name="Snyder L.A."/>
            <person name="Cai J.J."/>
            <person name="Huang J.D."/>
            <person name="Mak W."/>
            <person name="Pallen M.J."/>
            <person name="Lok S."/>
            <person name="Yuen K.Y."/>
        </authorList>
    </citation>
    <scope>NUCLEOTIDE SEQUENCE [LARGE SCALE GENOMIC DNA]</scope>
    <source>
        <strain evidence="2 3">HLHK9</strain>
    </source>
</reference>
<dbReference type="NCBIfam" id="NF033682">
    <property type="entry name" value="retention_LapA"/>
    <property type="match status" value="1"/>
</dbReference>
<proteinExistence type="predicted"/>
<evidence type="ECO:0000313" key="2">
    <source>
        <dbReference type="EMBL" id="ACO75897.1"/>
    </source>
</evidence>
<feature type="domain" description="LapA adhesin" evidence="1">
    <location>
        <begin position="480"/>
        <end position="579"/>
    </location>
</feature>
<dbReference type="eggNOG" id="COG2931">
    <property type="taxonomic scope" value="Bacteria"/>
</dbReference>
<evidence type="ECO:0000259" key="1">
    <source>
        <dbReference type="Pfam" id="PF20579"/>
    </source>
</evidence>
<organism evidence="2 3">
    <name type="scientific">Laribacter hongkongensis (strain HLHK9)</name>
    <dbReference type="NCBI Taxonomy" id="557598"/>
    <lineage>
        <taxon>Bacteria</taxon>
        <taxon>Pseudomonadati</taxon>
        <taxon>Pseudomonadota</taxon>
        <taxon>Betaproteobacteria</taxon>
        <taxon>Neisseriales</taxon>
        <taxon>Aquaspirillaceae</taxon>
        <taxon>Laribacter</taxon>
    </lineage>
</organism>
<feature type="domain" description="LapA adhesin" evidence="1">
    <location>
        <begin position="688"/>
        <end position="787"/>
    </location>
</feature>
<dbReference type="GO" id="GO:0007229">
    <property type="term" value="P:integrin-mediated signaling pathway"/>
    <property type="evidence" value="ECO:0007669"/>
    <property type="project" value="UniProtKB-KW"/>
</dbReference>
<feature type="domain" description="LapA adhesin" evidence="1">
    <location>
        <begin position="1000"/>
        <end position="1099"/>
    </location>
</feature>
<dbReference type="Proteomes" id="UP000002010">
    <property type="component" value="Chromosome"/>
</dbReference>
<dbReference type="InterPro" id="IPR047777">
    <property type="entry name" value="LapA-like_RM"/>
</dbReference>
<gene>
    <name evidence="2" type="ordered locus">LHK_02919</name>
</gene>
<feature type="domain" description="LapA adhesin" evidence="1">
    <location>
        <begin position="896"/>
        <end position="995"/>
    </location>
</feature>